<evidence type="ECO:0000256" key="4">
    <source>
        <dbReference type="ARBA" id="ARBA00019403"/>
    </source>
</evidence>
<dbReference type="Pfam" id="PF03167">
    <property type="entry name" value="UDG"/>
    <property type="match status" value="1"/>
</dbReference>
<keyword evidence="6" id="KW-0479">Metal-binding</keyword>
<evidence type="ECO:0000256" key="8">
    <source>
        <dbReference type="ARBA" id="ARBA00022801"/>
    </source>
</evidence>
<dbReference type="InterPro" id="IPR005273">
    <property type="entry name" value="Ura-DNA_glyco_family4"/>
</dbReference>
<protein>
    <recommendedName>
        <fullName evidence="4">Type-4 uracil-DNA glycosylase</fullName>
        <ecNumber evidence="3">3.2.2.27</ecNumber>
    </recommendedName>
</protein>
<dbReference type="PANTHER" id="PTHR33693:SF1">
    <property type="entry name" value="TYPE-4 URACIL-DNA GLYCOSYLASE"/>
    <property type="match status" value="1"/>
</dbReference>
<keyword evidence="8" id="KW-0378">Hydrolase</keyword>
<evidence type="ECO:0000313" key="14">
    <source>
        <dbReference type="Proteomes" id="UP000660262"/>
    </source>
</evidence>
<evidence type="ECO:0000256" key="6">
    <source>
        <dbReference type="ARBA" id="ARBA00022723"/>
    </source>
</evidence>
<gene>
    <name evidence="13" type="ORF">PPROV_000387300</name>
</gene>
<keyword evidence="7" id="KW-0227">DNA damage</keyword>
<evidence type="ECO:0000256" key="3">
    <source>
        <dbReference type="ARBA" id="ARBA00012030"/>
    </source>
</evidence>
<dbReference type="PANTHER" id="PTHR33693">
    <property type="entry name" value="TYPE-5 URACIL-DNA GLYCOSYLASE"/>
    <property type="match status" value="1"/>
</dbReference>
<dbReference type="CDD" id="cd10030">
    <property type="entry name" value="UDG-F4_TTUDGA_SPO1dp_like"/>
    <property type="match status" value="1"/>
</dbReference>
<evidence type="ECO:0000256" key="10">
    <source>
        <dbReference type="ARBA" id="ARBA00023014"/>
    </source>
</evidence>
<dbReference type="NCBIfam" id="TIGR00758">
    <property type="entry name" value="UDG_fam4"/>
    <property type="match status" value="1"/>
</dbReference>
<proteinExistence type="inferred from homology"/>
<organism evidence="13 14">
    <name type="scientific">Pycnococcus provasolii</name>
    <dbReference type="NCBI Taxonomy" id="41880"/>
    <lineage>
        <taxon>Eukaryota</taxon>
        <taxon>Viridiplantae</taxon>
        <taxon>Chlorophyta</taxon>
        <taxon>Pseudoscourfieldiophyceae</taxon>
        <taxon>Pseudoscourfieldiales</taxon>
        <taxon>Pycnococcaceae</taxon>
        <taxon>Pycnococcus</taxon>
    </lineage>
</organism>
<dbReference type="InterPro" id="IPR005122">
    <property type="entry name" value="Uracil-DNA_glycosylase-like"/>
</dbReference>
<dbReference type="InterPro" id="IPR051536">
    <property type="entry name" value="UDG_Type-4/5"/>
</dbReference>
<dbReference type="InterPro" id="IPR036895">
    <property type="entry name" value="Uracil-DNA_glycosylase-like_sf"/>
</dbReference>
<evidence type="ECO:0000256" key="2">
    <source>
        <dbReference type="ARBA" id="ARBA00006521"/>
    </source>
</evidence>
<evidence type="ECO:0000256" key="9">
    <source>
        <dbReference type="ARBA" id="ARBA00023004"/>
    </source>
</evidence>
<keyword evidence="5" id="KW-0004">4Fe-4S</keyword>
<comment type="catalytic activity">
    <reaction evidence="1">
        <text>Hydrolyzes single-stranded DNA or mismatched double-stranded DNA and polynucleotides, releasing free uracil.</text>
        <dbReference type="EC" id="3.2.2.27"/>
    </reaction>
</comment>
<keyword evidence="10" id="KW-0411">Iron-sulfur</keyword>
<comment type="similarity">
    <text evidence="2">Belongs to the uracil-DNA glycosylase (UDG) superfamily. Type 4 (UDGa) family.</text>
</comment>
<dbReference type="EC" id="3.2.2.27" evidence="3"/>
<dbReference type="GO" id="GO:0004844">
    <property type="term" value="F:uracil DNA N-glycosylase activity"/>
    <property type="evidence" value="ECO:0007669"/>
    <property type="project" value="UniProtKB-EC"/>
</dbReference>
<evidence type="ECO:0000313" key="13">
    <source>
        <dbReference type="EMBL" id="GHP05121.1"/>
    </source>
</evidence>
<evidence type="ECO:0000256" key="11">
    <source>
        <dbReference type="ARBA" id="ARBA00023204"/>
    </source>
</evidence>
<dbReference type="SUPFAM" id="SSF52141">
    <property type="entry name" value="Uracil-DNA glycosylase-like"/>
    <property type="match status" value="1"/>
</dbReference>
<dbReference type="GO" id="GO:0051539">
    <property type="term" value="F:4 iron, 4 sulfur cluster binding"/>
    <property type="evidence" value="ECO:0007669"/>
    <property type="project" value="UniProtKB-KW"/>
</dbReference>
<dbReference type="GO" id="GO:0046872">
    <property type="term" value="F:metal ion binding"/>
    <property type="evidence" value="ECO:0007669"/>
    <property type="project" value="UniProtKB-KW"/>
</dbReference>
<evidence type="ECO:0000256" key="7">
    <source>
        <dbReference type="ARBA" id="ARBA00022763"/>
    </source>
</evidence>
<keyword evidence="9" id="KW-0408">Iron</keyword>
<feature type="domain" description="Uracil-DNA glycosylase-like" evidence="12">
    <location>
        <begin position="64"/>
        <end position="240"/>
    </location>
</feature>
<dbReference type="SMART" id="SM00986">
    <property type="entry name" value="UDG"/>
    <property type="match status" value="1"/>
</dbReference>
<keyword evidence="14" id="KW-1185">Reference proteome</keyword>
<dbReference type="AlphaFoldDB" id="A0A830HHL5"/>
<dbReference type="Gene3D" id="3.40.470.10">
    <property type="entry name" value="Uracil-DNA glycosylase-like domain"/>
    <property type="match status" value="1"/>
</dbReference>
<comment type="caution">
    <text evidence="13">The sequence shown here is derived from an EMBL/GenBank/DDBJ whole genome shotgun (WGS) entry which is preliminary data.</text>
</comment>
<dbReference type="EMBL" id="BNJQ01000009">
    <property type="protein sequence ID" value="GHP05121.1"/>
    <property type="molecule type" value="Genomic_DNA"/>
</dbReference>
<accession>A0A830HHL5</accession>
<sequence>MWRVRTWRLVTTTTTCSRRRGVTPRVRTCASNSGAELEELHARIASLDNDPACDDPNAGRRIVVYRGSTNAKLMIVGEAPGANEDQLGKPFVGRSGQLLDQILSAASINPEDTYVTNVVKRRPPDNRDPTPDEIKFWRPLLLDQIRALKPAIILLVGRIAMSTLALDTDTEKRITYLRGRWLKPREDVATYDEDAFEPGAVTPPDSCSPALMAIFHPAYLLRNQSKEAGSPKALTWRDIRVVRHALHIRAPEMYPNEGPMLAPDDRT</sequence>
<reference evidence="13" key="1">
    <citation type="submission" date="2020-10" db="EMBL/GenBank/DDBJ databases">
        <title>Unveiling of a novel bifunctional photoreceptor, Dualchrome1, isolated from a cosmopolitan green alga.</title>
        <authorList>
            <person name="Suzuki S."/>
            <person name="Kawachi M."/>
        </authorList>
    </citation>
    <scope>NUCLEOTIDE SEQUENCE</scope>
    <source>
        <strain evidence="13">NIES 2893</strain>
    </source>
</reference>
<dbReference type="SMART" id="SM00987">
    <property type="entry name" value="UreE_C"/>
    <property type="match status" value="1"/>
</dbReference>
<dbReference type="OrthoDB" id="10267060at2759"/>
<keyword evidence="11" id="KW-0234">DNA repair</keyword>
<evidence type="ECO:0000259" key="12">
    <source>
        <dbReference type="SMART" id="SM00986"/>
    </source>
</evidence>
<dbReference type="Proteomes" id="UP000660262">
    <property type="component" value="Unassembled WGS sequence"/>
</dbReference>
<evidence type="ECO:0000256" key="1">
    <source>
        <dbReference type="ARBA" id="ARBA00001400"/>
    </source>
</evidence>
<dbReference type="GO" id="GO:0006281">
    <property type="term" value="P:DNA repair"/>
    <property type="evidence" value="ECO:0007669"/>
    <property type="project" value="UniProtKB-KW"/>
</dbReference>
<evidence type="ECO:0000256" key="5">
    <source>
        <dbReference type="ARBA" id="ARBA00022485"/>
    </source>
</evidence>
<name>A0A830HHL5_9CHLO</name>